<reference evidence="2" key="1">
    <citation type="submission" date="2021-01" db="EMBL/GenBank/DDBJ databases">
        <authorList>
            <person name="Corre E."/>
            <person name="Pelletier E."/>
            <person name="Niang G."/>
            <person name="Scheremetjew M."/>
            <person name="Finn R."/>
            <person name="Kale V."/>
            <person name="Holt S."/>
            <person name="Cochrane G."/>
            <person name="Meng A."/>
            <person name="Brown T."/>
            <person name="Cohen L."/>
        </authorList>
    </citation>
    <scope>NUCLEOTIDE SEQUENCE</scope>
    <source>
        <strain evidence="2">NIES-381</strain>
    </source>
</reference>
<evidence type="ECO:0000256" key="1">
    <source>
        <dbReference type="SAM" id="MobiDB-lite"/>
    </source>
</evidence>
<protein>
    <submittedName>
        <fullName evidence="2">Uncharacterized protein</fullName>
    </submittedName>
</protein>
<feature type="compositionally biased region" description="Low complexity" evidence="1">
    <location>
        <begin position="77"/>
        <end position="87"/>
    </location>
</feature>
<accession>A0A7S1J1A4</accession>
<feature type="region of interest" description="Disordered" evidence="1">
    <location>
        <begin position="1"/>
        <end position="46"/>
    </location>
</feature>
<feature type="region of interest" description="Disordered" evidence="1">
    <location>
        <begin position="72"/>
        <end position="136"/>
    </location>
</feature>
<feature type="compositionally biased region" description="Basic residues" evidence="1">
    <location>
        <begin position="123"/>
        <end position="136"/>
    </location>
</feature>
<sequence length="136" mass="14573">MAGGIYSSGGDIPGAPATTPPMDQTTSPMVPTSPPAVATPPTQLGGSYNRCGVFVGNVILSHLHFWLLFHPAPPARTPASRSPQPRTHQATEKIPKNQTQHHKLVGPLFTYADPPHPPFPERGKRKKNKKKGGAME</sequence>
<dbReference type="AlphaFoldDB" id="A0A7S1J1A4"/>
<name>A0A7S1J1A4_9EUGL</name>
<organism evidence="2">
    <name type="scientific">Eutreptiella gymnastica</name>
    <dbReference type="NCBI Taxonomy" id="73025"/>
    <lineage>
        <taxon>Eukaryota</taxon>
        <taxon>Discoba</taxon>
        <taxon>Euglenozoa</taxon>
        <taxon>Euglenida</taxon>
        <taxon>Spirocuta</taxon>
        <taxon>Euglenophyceae</taxon>
        <taxon>Eutreptiales</taxon>
        <taxon>Eutreptiaceae</taxon>
        <taxon>Eutreptiella</taxon>
    </lineage>
</organism>
<dbReference type="EMBL" id="HBGA01108607">
    <property type="protein sequence ID" value="CAD9029299.1"/>
    <property type="molecule type" value="Transcribed_RNA"/>
</dbReference>
<evidence type="ECO:0000313" key="2">
    <source>
        <dbReference type="EMBL" id="CAD9029299.1"/>
    </source>
</evidence>
<gene>
    <name evidence="2" type="ORF">EGYM00392_LOCUS40436</name>
</gene>
<proteinExistence type="predicted"/>